<feature type="transmembrane region" description="Helical" evidence="4">
    <location>
        <begin position="12"/>
        <end position="29"/>
    </location>
</feature>
<organism evidence="6 7">
    <name type="scientific">Dispira parvispora</name>
    <dbReference type="NCBI Taxonomy" id="1520584"/>
    <lineage>
        <taxon>Eukaryota</taxon>
        <taxon>Fungi</taxon>
        <taxon>Fungi incertae sedis</taxon>
        <taxon>Zoopagomycota</taxon>
        <taxon>Kickxellomycotina</taxon>
        <taxon>Dimargaritomycetes</taxon>
        <taxon>Dimargaritales</taxon>
        <taxon>Dimargaritaceae</taxon>
        <taxon>Dispira</taxon>
    </lineage>
</organism>
<evidence type="ECO:0000256" key="2">
    <source>
        <dbReference type="ARBA" id="ARBA00012369"/>
    </source>
</evidence>
<feature type="domain" description="Endonuclease/exonuclease/phosphatase" evidence="5">
    <location>
        <begin position="55"/>
        <end position="363"/>
    </location>
</feature>
<keyword evidence="4" id="KW-0812">Transmembrane</keyword>
<dbReference type="InterPro" id="IPR036691">
    <property type="entry name" value="Endo/exonu/phosph_ase_sf"/>
</dbReference>
<evidence type="ECO:0000256" key="1">
    <source>
        <dbReference type="ARBA" id="ARBA00006335"/>
    </source>
</evidence>
<dbReference type="InterPro" id="IPR017766">
    <property type="entry name" value="Sphingomyelinase/PLipase_C"/>
</dbReference>
<dbReference type="GO" id="GO:0005737">
    <property type="term" value="C:cytoplasm"/>
    <property type="evidence" value="ECO:0007669"/>
    <property type="project" value="TreeGrafter"/>
</dbReference>
<dbReference type="PANTHER" id="PTHR16320">
    <property type="entry name" value="SPHINGOMYELINASE FAMILY MEMBER"/>
    <property type="match status" value="1"/>
</dbReference>
<keyword evidence="4" id="KW-0472">Membrane</keyword>
<dbReference type="CDD" id="cd09078">
    <property type="entry name" value="nSMase"/>
    <property type="match status" value="1"/>
</dbReference>
<dbReference type="InterPro" id="IPR038772">
    <property type="entry name" value="Sph/SMPD2-like"/>
</dbReference>
<evidence type="ECO:0000313" key="7">
    <source>
        <dbReference type="Proteomes" id="UP001150925"/>
    </source>
</evidence>
<keyword evidence="3" id="KW-0378">Hydrolase</keyword>
<dbReference type="EC" id="3.1.4.12" evidence="2"/>
<accession>A0A9W8ARU6</accession>
<dbReference type="SUPFAM" id="SSF56219">
    <property type="entry name" value="DNase I-like"/>
    <property type="match status" value="1"/>
</dbReference>
<dbReference type="Pfam" id="PF03372">
    <property type="entry name" value="Exo_endo_phos"/>
    <property type="match status" value="1"/>
</dbReference>
<protein>
    <recommendedName>
        <fullName evidence="2">sphingomyelin phosphodiesterase</fullName>
        <ecNumber evidence="2">3.1.4.12</ecNumber>
    </recommendedName>
</protein>
<dbReference type="Proteomes" id="UP001150925">
    <property type="component" value="Unassembled WGS sequence"/>
</dbReference>
<sequence length="424" mass="48370">MELVSLLKRLTVCLFIFGTVTVILNAYILDHLYYSYPASHALEPKATYKGARMLTLNMFMRPPGIHSHSSDYKNQRLRYLIDEVLPHYDIITLQEMFAFMSTRRRRLIRAAEEQGFHYWITSPPKSLWDLSIDGGLLILSRYPIVEMDSVQYPRGEYSDWLASKGALFAKIALNPASHMYLFTTHTQASYGRVTPLEAPSVKIRFNQFSILHEFIASKTSQRLPGEPVVLQGDLNVDARLHSPGHEEDLYESRSSEEYLRMLEILRGTSFASPAPNPVIVSKGSVPLSPLTPSINLGSTVDRHQPIHRVAFRDLVYHQYRYHPVTFADLEVLDDGQRVPRDQVLTDNSLHGSCQRLDFVFWADGEDYPSYSAYAEPTSRFAIQPVNTTVMPFFVEQKDIPAPFTQLSDHYGVSTEVMVVKMNNT</sequence>
<dbReference type="GO" id="GO:0005576">
    <property type="term" value="C:extracellular region"/>
    <property type="evidence" value="ECO:0007669"/>
    <property type="project" value="InterPro"/>
</dbReference>
<gene>
    <name evidence="6" type="ORF">IWQ62_002203</name>
</gene>
<evidence type="ECO:0000313" key="6">
    <source>
        <dbReference type="EMBL" id="KAJ1966865.1"/>
    </source>
</evidence>
<dbReference type="PANTHER" id="PTHR16320:SF1">
    <property type="entry name" value="SPHINGOMYELINASE DDB_G0288017"/>
    <property type="match status" value="1"/>
</dbReference>
<dbReference type="Gene3D" id="3.60.10.10">
    <property type="entry name" value="Endonuclease/exonuclease/phosphatase"/>
    <property type="match status" value="1"/>
</dbReference>
<dbReference type="OrthoDB" id="40902at2759"/>
<keyword evidence="4" id="KW-1133">Transmembrane helix</keyword>
<evidence type="ECO:0000259" key="5">
    <source>
        <dbReference type="Pfam" id="PF03372"/>
    </source>
</evidence>
<evidence type="ECO:0000256" key="4">
    <source>
        <dbReference type="SAM" id="Phobius"/>
    </source>
</evidence>
<dbReference type="EMBL" id="JANBPY010000436">
    <property type="protein sequence ID" value="KAJ1966865.1"/>
    <property type="molecule type" value="Genomic_DNA"/>
</dbReference>
<dbReference type="InterPro" id="IPR005135">
    <property type="entry name" value="Endo/exonuclease/phosphatase"/>
</dbReference>
<comment type="similarity">
    <text evidence="1">Belongs to the neutral sphingomyelinase family.</text>
</comment>
<proteinExistence type="inferred from homology"/>
<keyword evidence="7" id="KW-1185">Reference proteome</keyword>
<reference evidence="6" key="1">
    <citation type="submission" date="2022-07" db="EMBL/GenBank/DDBJ databases">
        <title>Phylogenomic reconstructions and comparative analyses of Kickxellomycotina fungi.</title>
        <authorList>
            <person name="Reynolds N.K."/>
            <person name="Stajich J.E."/>
            <person name="Barry K."/>
            <person name="Grigoriev I.V."/>
            <person name="Crous P."/>
            <person name="Smith M.E."/>
        </authorList>
    </citation>
    <scope>NUCLEOTIDE SEQUENCE</scope>
    <source>
        <strain evidence="6">RSA 1196</strain>
    </source>
</reference>
<evidence type="ECO:0000256" key="3">
    <source>
        <dbReference type="ARBA" id="ARBA00022801"/>
    </source>
</evidence>
<dbReference type="AlphaFoldDB" id="A0A9W8ARU6"/>
<comment type="caution">
    <text evidence="6">The sequence shown here is derived from an EMBL/GenBank/DDBJ whole genome shotgun (WGS) entry which is preliminary data.</text>
</comment>
<name>A0A9W8ARU6_9FUNG</name>
<dbReference type="GO" id="GO:0004767">
    <property type="term" value="F:sphingomyelin phosphodiesterase activity"/>
    <property type="evidence" value="ECO:0007669"/>
    <property type="project" value="UniProtKB-EC"/>
</dbReference>